<keyword evidence="7 8" id="KW-0472">Membrane</keyword>
<dbReference type="OrthoDB" id="270241at2"/>
<evidence type="ECO:0000256" key="8">
    <source>
        <dbReference type="SAM" id="Phobius"/>
    </source>
</evidence>
<accession>A0A1I6WEI6</accession>
<dbReference type="STRING" id="311180.SAMN04488050_11941"/>
<evidence type="ECO:0000256" key="4">
    <source>
        <dbReference type="ARBA" id="ARBA00022692"/>
    </source>
</evidence>
<feature type="domain" description="Glycosyltransferase 2-like" evidence="9">
    <location>
        <begin position="18"/>
        <end position="136"/>
    </location>
</feature>
<keyword evidence="6 8" id="KW-1133">Transmembrane helix</keyword>
<dbReference type="RefSeq" id="WP_092430544.1">
    <property type="nucleotide sequence ID" value="NZ_FNCL01000020.1"/>
</dbReference>
<gene>
    <name evidence="10" type="ORF">SAMN04488050_11941</name>
</gene>
<evidence type="ECO:0000256" key="3">
    <source>
        <dbReference type="ARBA" id="ARBA00022679"/>
    </source>
</evidence>
<evidence type="ECO:0000313" key="10">
    <source>
        <dbReference type="EMBL" id="SFT24419.1"/>
    </source>
</evidence>
<dbReference type="SUPFAM" id="SSF53448">
    <property type="entry name" value="Nucleotide-diphospho-sugar transferases"/>
    <property type="match status" value="1"/>
</dbReference>
<keyword evidence="11" id="KW-1185">Reference proteome</keyword>
<evidence type="ECO:0000256" key="5">
    <source>
        <dbReference type="ARBA" id="ARBA00022985"/>
    </source>
</evidence>
<reference evidence="11" key="1">
    <citation type="submission" date="2016-10" db="EMBL/GenBank/DDBJ databases">
        <authorList>
            <person name="Varghese N."/>
            <person name="Submissions S."/>
        </authorList>
    </citation>
    <scope>NUCLEOTIDE SEQUENCE [LARGE SCALE GENOMIC DNA]</scope>
    <source>
        <strain evidence="11">DSM 26894</strain>
    </source>
</reference>
<keyword evidence="4 8" id="KW-0812">Transmembrane</keyword>
<name>A0A1I6WEI6_9RHOB</name>
<proteinExistence type="predicted"/>
<dbReference type="GO" id="GO:0009103">
    <property type="term" value="P:lipopolysaccharide biosynthetic process"/>
    <property type="evidence" value="ECO:0007669"/>
    <property type="project" value="UniProtKB-KW"/>
</dbReference>
<sequence length="330" mass="35900">MTLHKTFDEASVGEPEVSVIIAADGDGQGLVALIDSYCAALESTGKSFDATVICDDKEPGMRRAIAELEGRTQVSFVSPRPWRGLDAALIQGIRRATGRIVLTLPGWQEIAPSEIPKLLEAASREDVDMATGCRTDLGLSALNRPRIALAHGVLKLLFGQSLKDIFCRSRAGRTETFQKVAELGVRQHFLPLVAASEGYNVEPVPVASAENAVTPELHRLNAGSHINAFFDMASLYVALKFLKRPLRFFGAIGLPLMTLGFFFTAWLVVSRLAFGTALADRPALVFSVMIMVLGIQIMALGLIGEIIIFASSRRMRSYEIDKILRGRLGD</sequence>
<dbReference type="InterPro" id="IPR001173">
    <property type="entry name" value="Glyco_trans_2-like"/>
</dbReference>
<dbReference type="GO" id="GO:0005886">
    <property type="term" value="C:plasma membrane"/>
    <property type="evidence" value="ECO:0007669"/>
    <property type="project" value="TreeGrafter"/>
</dbReference>
<evidence type="ECO:0000259" key="9">
    <source>
        <dbReference type="Pfam" id="PF00535"/>
    </source>
</evidence>
<dbReference type="Proteomes" id="UP000199392">
    <property type="component" value="Unassembled WGS sequence"/>
</dbReference>
<keyword evidence="5" id="KW-0448">Lipopolysaccharide biosynthesis</keyword>
<evidence type="ECO:0000256" key="2">
    <source>
        <dbReference type="ARBA" id="ARBA00022676"/>
    </source>
</evidence>
<dbReference type="EMBL" id="FOZW01000019">
    <property type="protein sequence ID" value="SFT24419.1"/>
    <property type="molecule type" value="Genomic_DNA"/>
</dbReference>
<dbReference type="InterPro" id="IPR050256">
    <property type="entry name" value="Glycosyltransferase_2"/>
</dbReference>
<feature type="transmembrane region" description="Helical" evidence="8">
    <location>
        <begin position="284"/>
        <end position="310"/>
    </location>
</feature>
<dbReference type="Gene3D" id="3.90.550.10">
    <property type="entry name" value="Spore Coat Polysaccharide Biosynthesis Protein SpsA, Chain A"/>
    <property type="match status" value="1"/>
</dbReference>
<evidence type="ECO:0000256" key="6">
    <source>
        <dbReference type="ARBA" id="ARBA00022989"/>
    </source>
</evidence>
<keyword evidence="3 10" id="KW-0808">Transferase</keyword>
<evidence type="ECO:0000313" key="11">
    <source>
        <dbReference type="Proteomes" id="UP000199392"/>
    </source>
</evidence>
<evidence type="ECO:0000256" key="7">
    <source>
        <dbReference type="ARBA" id="ARBA00023136"/>
    </source>
</evidence>
<keyword evidence="1" id="KW-1003">Cell membrane</keyword>
<dbReference type="AlphaFoldDB" id="A0A1I6WEI6"/>
<dbReference type="PANTHER" id="PTHR48090:SF3">
    <property type="entry name" value="UNDECAPRENYL-PHOSPHATE 4-DEOXY-4-FORMAMIDO-L-ARABINOSE TRANSFERASE"/>
    <property type="match status" value="1"/>
</dbReference>
<evidence type="ECO:0000256" key="1">
    <source>
        <dbReference type="ARBA" id="ARBA00022475"/>
    </source>
</evidence>
<dbReference type="PANTHER" id="PTHR48090">
    <property type="entry name" value="UNDECAPRENYL-PHOSPHATE 4-DEOXY-4-FORMAMIDO-L-ARABINOSE TRANSFERASE-RELATED"/>
    <property type="match status" value="1"/>
</dbReference>
<dbReference type="InterPro" id="IPR029044">
    <property type="entry name" value="Nucleotide-diphossugar_trans"/>
</dbReference>
<feature type="transmembrane region" description="Helical" evidence="8">
    <location>
        <begin position="248"/>
        <end position="269"/>
    </location>
</feature>
<keyword evidence="2" id="KW-0328">Glycosyltransferase</keyword>
<dbReference type="GO" id="GO:0016757">
    <property type="term" value="F:glycosyltransferase activity"/>
    <property type="evidence" value="ECO:0007669"/>
    <property type="project" value="UniProtKB-KW"/>
</dbReference>
<dbReference type="Pfam" id="PF00535">
    <property type="entry name" value="Glycos_transf_2"/>
    <property type="match status" value="1"/>
</dbReference>
<organism evidence="10 11">
    <name type="scientific">Alloyangia pacifica</name>
    <dbReference type="NCBI Taxonomy" id="311180"/>
    <lineage>
        <taxon>Bacteria</taxon>
        <taxon>Pseudomonadati</taxon>
        <taxon>Pseudomonadota</taxon>
        <taxon>Alphaproteobacteria</taxon>
        <taxon>Rhodobacterales</taxon>
        <taxon>Roseobacteraceae</taxon>
        <taxon>Alloyangia</taxon>
    </lineage>
</organism>
<protein>
    <submittedName>
        <fullName evidence="10">Glycosyltransferase involved in cell wall bisynthesis</fullName>
    </submittedName>
</protein>